<evidence type="ECO:0000259" key="10">
    <source>
        <dbReference type="Pfam" id="PF00173"/>
    </source>
</evidence>
<dbReference type="AlphaFoldDB" id="A0A2V0PG70"/>
<dbReference type="STRING" id="307507.A0A2V0PG70"/>
<dbReference type="PANTHER" id="PTHR21281">
    <property type="entry name" value="CYTOCHROME B5 DOMAIN-CONTAINING PROTEIN 1"/>
    <property type="match status" value="1"/>
</dbReference>
<keyword evidence="4" id="KW-0479">Metal-binding</keyword>
<comment type="caution">
    <text evidence="11">The sequence shown here is derived from an EMBL/GenBank/DDBJ whole genome shotgun (WGS) entry which is preliminary data.</text>
</comment>
<dbReference type="GO" id="GO:0005930">
    <property type="term" value="C:axoneme"/>
    <property type="evidence" value="ECO:0007669"/>
    <property type="project" value="UniProtKB-SubCell"/>
</dbReference>
<dbReference type="InterPro" id="IPR001199">
    <property type="entry name" value="Cyt_B5-like_heme/steroid-bd"/>
</dbReference>
<comment type="subcellular location">
    <subcellularLocation>
        <location evidence="1">Cytoplasm</location>
        <location evidence="1">Cytoskeleton</location>
        <location evidence="1">Cilium axoneme</location>
    </subcellularLocation>
</comment>
<evidence type="ECO:0000256" key="2">
    <source>
        <dbReference type="ARBA" id="ARBA00022490"/>
    </source>
</evidence>
<keyword evidence="2" id="KW-0963">Cytoplasm</keyword>
<proteinExistence type="predicted"/>
<evidence type="ECO:0000256" key="9">
    <source>
        <dbReference type="ARBA" id="ARBA00046139"/>
    </source>
</evidence>
<keyword evidence="12" id="KW-1185">Reference proteome</keyword>
<name>A0A2V0PG70_9CHLO</name>
<evidence type="ECO:0000256" key="8">
    <source>
        <dbReference type="ARBA" id="ARBA00040649"/>
    </source>
</evidence>
<dbReference type="EMBL" id="BDRX01000135">
    <property type="protein sequence ID" value="GBF98786.1"/>
    <property type="molecule type" value="Genomic_DNA"/>
</dbReference>
<keyword evidence="6" id="KW-0206">Cytoskeleton</keyword>
<evidence type="ECO:0000256" key="5">
    <source>
        <dbReference type="ARBA" id="ARBA00023004"/>
    </source>
</evidence>
<keyword evidence="5" id="KW-0408">Iron</keyword>
<organism evidence="11 12">
    <name type="scientific">Raphidocelis subcapitata</name>
    <dbReference type="NCBI Taxonomy" id="307507"/>
    <lineage>
        <taxon>Eukaryota</taxon>
        <taxon>Viridiplantae</taxon>
        <taxon>Chlorophyta</taxon>
        <taxon>core chlorophytes</taxon>
        <taxon>Chlorophyceae</taxon>
        <taxon>CS clade</taxon>
        <taxon>Sphaeropleales</taxon>
        <taxon>Selenastraceae</taxon>
        <taxon>Raphidocelis</taxon>
    </lineage>
</organism>
<keyword evidence="3" id="KW-0349">Heme</keyword>
<dbReference type="OrthoDB" id="260091at2759"/>
<dbReference type="Pfam" id="PF00173">
    <property type="entry name" value="Cyt-b5"/>
    <property type="match status" value="1"/>
</dbReference>
<evidence type="ECO:0000256" key="1">
    <source>
        <dbReference type="ARBA" id="ARBA00004430"/>
    </source>
</evidence>
<gene>
    <name evidence="11" type="ORF">Rsub_11368</name>
</gene>
<comment type="function">
    <text evidence="9">Radial spoke stalk protein that binds heme under oxidizing conditions. Required for the coordinated beating of multiple cilia maybe by functioning in a redox signaling pathway.</text>
</comment>
<evidence type="ECO:0000256" key="6">
    <source>
        <dbReference type="ARBA" id="ARBA00023212"/>
    </source>
</evidence>
<evidence type="ECO:0000256" key="7">
    <source>
        <dbReference type="ARBA" id="ARBA00023273"/>
    </source>
</evidence>
<sequence>MAPPRAALGRSSGRRQRYYTPQEVSMHNTPNDCWVSFLGGVYDLTRVLKASGKWVGLQIESCSVSTAQRQQRRLRRRFDPATGDVRTYVHPDTQLRVPYCPQGEFVHLSPMWPCTEVDCGGQQPWWRDPLLRVGTLSDATRVVRIKNVLTGQEDALEVPGEEVVAEVQQRYLAANAHAGSYAWKALVRRGGAPSAPLEWAELDLNKTLDANGLPDERAAYEAAGLPGDEAVPVLHVYWCDDLTVA</sequence>
<keyword evidence="7" id="KW-0966">Cell projection</keyword>
<evidence type="ECO:0000256" key="4">
    <source>
        <dbReference type="ARBA" id="ARBA00022723"/>
    </source>
</evidence>
<dbReference type="GO" id="GO:0046872">
    <property type="term" value="F:metal ion binding"/>
    <property type="evidence" value="ECO:0007669"/>
    <property type="project" value="UniProtKB-KW"/>
</dbReference>
<dbReference type="InterPro" id="IPR036400">
    <property type="entry name" value="Cyt_B5-like_heme/steroid_sf"/>
</dbReference>
<dbReference type="InParanoid" id="A0A2V0PG70"/>
<dbReference type="Proteomes" id="UP000247498">
    <property type="component" value="Unassembled WGS sequence"/>
</dbReference>
<evidence type="ECO:0000256" key="3">
    <source>
        <dbReference type="ARBA" id="ARBA00022617"/>
    </source>
</evidence>
<dbReference type="SUPFAM" id="SSF55856">
    <property type="entry name" value="Cytochrome b5-like heme/steroid binding domain"/>
    <property type="match status" value="1"/>
</dbReference>
<evidence type="ECO:0000313" key="11">
    <source>
        <dbReference type="EMBL" id="GBF98786.1"/>
    </source>
</evidence>
<protein>
    <recommendedName>
        <fullName evidence="8">Cytochrome b5 domain-containing protein 1</fullName>
    </recommendedName>
</protein>
<dbReference type="Gene3D" id="3.10.120.10">
    <property type="entry name" value="Cytochrome b5-like heme/steroid binding domain"/>
    <property type="match status" value="1"/>
</dbReference>
<accession>A0A2V0PG70</accession>
<reference evidence="11 12" key="1">
    <citation type="journal article" date="2018" name="Sci. Rep.">
        <title>Raphidocelis subcapitata (=Pseudokirchneriella subcapitata) provides an insight into genome evolution and environmental adaptations in the Sphaeropleales.</title>
        <authorList>
            <person name="Suzuki S."/>
            <person name="Yamaguchi H."/>
            <person name="Nakajima N."/>
            <person name="Kawachi M."/>
        </authorList>
    </citation>
    <scope>NUCLEOTIDE SEQUENCE [LARGE SCALE GENOMIC DNA]</scope>
    <source>
        <strain evidence="11 12">NIES-35</strain>
    </source>
</reference>
<evidence type="ECO:0000313" key="12">
    <source>
        <dbReference type="Proteomes" id="UP000247498"/>
    </source>
</evidence>
<feature type="domain" description="Cytochrome b5 heme-binding" evidence="10">
    <location>
        <begin position="20"/>
        <end position="49"/>
    </location>
</feature>
<dbReference type="PANTHER" id="PTHR21281:SF0">
    <property type="entry name" value="CYTOCHROME B5 DOMAIN-CONTAINING PROTEIN 1"/>
    <property type="match status" value="1"/>
</dbReference>
<dbReference type="InterPro" id="IPR052320">
    <property type="entry name" value="Cytochrome_b5_domain"/>
</dbReference>